<keyword evidence="1" id="KW-0812">Transmembrane</keyword>
<comment type="caution">
    <text evidence="2">The sequence shown here is derived from an EMBL/GenBank/DDBJ whole genome shotgun (WGS) entry which is preliminary data.</text>
</comment>
<evidence type="ECO:0000313" key="2">
    <source>
        <dbReference type="EMBL" id="TXF09889.1"/>
    </source>
</evidence>
<dbReference type="RefSeq" id="WP_147801273.1">
    <property type="nucleotide sequence ID" value="NZ_VPFL01000045.1"/>
</dbReference>
<evidence type="ECO:0000313" key="3">
    <source>
        <dbReference type="Proteomes" id="UP000321201"/>
    </source>
</evidence>
<reference evidence="2 3" key="1">
    <citation type="submission" date="2019-08" db="EMBL/GenBank/DDBJ databases">
        <title>Pelomicrobium methylotrophicum gen. nov., sp. nov. a moderately thermophilic, facultatively anaerobic, lithoautotrophic and methylotrophic bacterium isolated from a terrestrial mud volcano.</title>
        <authorList>
            <person name="Slobodkina G.B."/>
            <person name="Merkel A.Y."/>
            <person name="Slobodkin A.I."/>
        </authorList>
    </citation>
    <scope>NUCLEOTIDE SEQUENCE [LARGE SCALE GENOMIC DNA]</scope>
    <source>
        <strain evidence="2 3">SM250</strain>
    </source>
</reference>
<protein>
    <submittedName>
        <fullName evidence="2">Uncharacterized protein</fullName>
    </submittedName>
</protein>
<feature type="transmembrane region" description="Helical" evidence="1">
    <location>
        <begin position="89"/>
        <end position="111"/>
    </location>
</feature>
<keyword evidence="3" id="KW-1185">Reference proteome</keyword>
<gene>
    <name evidence="2" type="ORF">FR698_16435</name>
</gene>
<keyword evidence="1" id="KW-1133">Transmembrane helix</keyword>
<feature type="transmembrane region" description="Helical" evidence="1">
    <location>
        <begin position="30"/>
        <end position="46"/>
    </location>
</feature>
<accession>A0A5C7EDI9</accession>
<name>A0A5C7EDI9_9PROT</name>
<sequence length="118" mass="13502">MRRVLLILLSLPLLVGSLLAIGFGGPIFLGFYLWFFLLVWEIWLLVRRRLNFETYAWIVMGTLYLLFLLAGVIPRALPASMAASEAIRVIVLVVFVLVCLLPFILGIWLVVRKWKEGI</sequence>
<dbReference type="EMBL" id="VPFL01000045">
    <property type="protein sequence ID" value="TXF09889.1"/>
    <property type="molecule type" value="Genomic_DNA"/>
</dbReference>
<dbReference type="AlphaFoldDB" id="A0A5C7EDI9"/>
<proteinExistence type="predicted"/>
<feature type="transmembrane region" description="Helical" evidence="1">
    <location>
        <begin position="55"/>
        <end position="77"/>
    </location>
</feature>
<evidence type="ECO:0000256" key="1">
    <source>
        <dbReference type="SAM" id="Phobius"/>
    </source>
</evidence>
<organism evidence="2 3">
    <name type="scientific">Pelomicrobium methylotrophicum</name>
    <dbReference type="NCBI Taxonomy" id="2602750"/>
    <lineage>
        <taxon>Bacteria</taxon>
        <taxon>Pseudomonadati</taxon>
        <taxon>Pseudomonadota</taxon>
        <taxon>Hydrogenophilia</taxon>
        <taxon>Hydrogenophilia incertae sedis</taxon>
        <taxon>Pelomicrobium</taxon>
    </lineage>
</organism>
<dbReference type="InParanoid" id="A0A5C7EDI9"/>
<dbReference type="Proteomes" id="UP000321201">
    <property type="component" value="Unassembled WGS sequence"/>
</dbReference>
<keyword evidence="1" id="KW-0472">Membrane</keyword>